<sequence length="153" mass="15634">MVVEASIGCIDAARQLPSAGQGQSTATAHCTTSPPLVPNQDCKSALVSSASAVACSVCSIGGSGMEHSGGGSDVSCTKAKSANGMMMFHRHYGNRNGPPPLKPDELSPARNTVVSVARDPGYVVAGQTRFPDDISDFGCPHHPSSVGCTKFPC</sequence>
<evidence type="ECO:0000313" key="1">
    <source>
        <dbReference type="EMBL" id="KDN43688.1"/>
    </source>
</evidence>
<dbReference type="InParanoid" id="A0A066VTS3"/>
<dbReference type="HOGENOM" id="CLU_1714588_0_0_1"/>
<reference evidence="1 2" key="1">
    <citation type="submission" date="2014-05" db="EMBL/GenBank/DDBJ databases">
        <title>Draft genome sequence of a rare smut relative, Tilletiaria anomala UBC 951.</title>
        <authorList>
            <consortium name="DOE Joint Genome Institute"/>
            <person name="Toome M."/>
            <person name="Kuo A."/>
            <person name="Henrissat B."/>
            <person name="Lipzen A."/>
            <person name="Tritt A."/>
            <person name="Yoshinaga Y."/>
            <person name="Zane M."/>
            <person name="Barry K."/>
            <person name="Grigoriev I.V."/>
            <person name="Spatafora J.W."/>
            <person name="Aimea M.C."/>
        </authorList>
    </citation>
    <scope>NUCLEOTIDE SEQUENCE [LARGE SCALE GENOMIC DNA]</scope>
    <source>
        <strain evidence="1 2">UBC 951</strain>
    </source>
</reference>
<organism evidence="1 2">
    <name type="scientific">Tilletiaria anomala (strain ATCC 24038 / CBS 436.72 / UBC 951)</name>
    <dbReference type="NCBI Taxonomy" id="1037660"/>
    <lineage>
        <taxon>Eukaryota</taxon>
        <taxon>Fungi</taxon>
        <taxon>Dikarya</taxon>
        <taxon>Basidiomycota</taxon>
        <taxon>Ustilaginomycotina</taxon>
        <taxon>Exobasidiomycetes</taxon>
        <taxon>Georgefischeriales</taxon>
        <taxon>Tilletiariaceae</taxon>
        <taxon>Tilletiaria</taxon>
    </lineage>
</organism>
<dbReference type="GeneID" id="25264689"/>
<dbReference type="EMBL" id="JMSN01000059">
    <property type="protein sequence ID" value="KDN43688.1"/>
    <property type="molecule type" value="Genomic_DNA"/>
</dbReference>
<dbReference type="Proteomes" id="UP000027361">
    <property type="component" value="Unassembled WGS sequence"/>
</dbReference>
<keyword evidence="2" id="KW-1185">Reference proteome</keyword>
<name>A0A066VTS3_TILAU</name>
<dbReference type="AlphaFoldDB" id="A0A066VTS3"/>
<evidence type="ECO:0000313" key="2">
    <source>
        <dbReference type="Proteomes" id="UP000027361"/>
    </source>
</evidence>
<comment type="caution">
    <text evidence="1">The sequence shown here is derived from an EMBL/GenBank/DDBJ whole genome shotgun (WGS) entry which is preliminary data.</text>
</comment>
<accession>A0A066VTS3</accession>
<dbReference type="RefSeq" id="XP_013242464.1">
    <property type="nucleotide sequence ID" value="XM_013387010.1"/>
</dbReference>
<gene>
    <name evidence="1" type="ORF">K437DRAFT_257421</name>
</gene>
<proteinExistence type="predicted"/>
<protein>
    <submittedName>
        <fullName evidence="1">Uncharacterized protein</fullName>
    </submittedName>
</protein>